<organism evidence="2 3">
    <name type="scientific">Terrabacter terrigena</name>
    <dbReference type="NCBI Taxonomy" id="574718"/>
    <lineage>
        <taxon>Bacteria</taxon>
        <taxon>Bacillati</taxon>
        <taxon>Actinomycetota</taxon>
        <taxon>Actinomycetes</taxon>
        <taxon>Micrococcales</taxon>
        <taxon>Intrasporangiaceae</taxon>
        <taxon>Terrabacter</taxon>
    </lineage>
</organism>
<dbReference type="PANTHER" id="PTHR43383">
    <property type="entry name" value="NODULIN 6"/>
    <property type="match status" value="1"/>
</dbReference>
<gene>
    <name evidence="2" type="ORF">ACFQ2V_12185</name>
</gene>
<keyword evidence="3" id="KW-1185">Reference proteome</keyword>
<dbReference type="RefSeq" id="WP_386052969.1">
    <property type="nucleotide sequence ID" value="NZ_JBHTKH010000007.1"/>
</dbReference>
<dbReference type="InterPro" id="IPR032466">
    <property type="entry name" value="Metal_Hydrolase"/>
</dbReference>
<feature type="domain" description="Amidohydrolase-related" evidence="1">
    <location>
        <begin position="228"/>
        <end position="383"/>
    </location>
</feature>
<dbReference type="InterPro" id="IPR006680">
    <property type="entry name" value="Amidohydro-rel"/>
</dbReference>
<dbReference type="Pfam" id="PF04909">
    <property type="entry name" value="Amidohydro_2"/>
    <property type="match status" value="1"/>
</dbReference>
<dbReference type="Gene3D" id="3.20.20.140">
    <property type="entry name" value="Metal-dependent hydrolases"/>
    <property type="match status" value="1"/>
</dbReference>
<name>A0ABW3MWJ9_9MICO</name>
<dbReference type="SUPFAM" id="SSF51556">
    <property type="entry name" value="Metallo-dependent hydrolases"/>
    <property type="match status" value="1"/>
</dbReference>
<proteinExistence type="predicted"/>
<evidence type="ECO:0000259" key="1">
    <source>
        <dbReference type="Pfam" id="PF04909"/>
    </source>
</evidence>
<dbReference type="Proteomes" id="UP001597046">
    <property type="component" value="Unassembled WGS sequence"/>
</dbReference>
<sequence>MSDGWAGAAADLLDEADSAALVDHHVHGALRTGPSRSAYGRALNEVDTDPAPPQVNPFDSQLGFAIRAWCAPVLGLERHADPDDYWTARAALGEDEVNRRFLTAANVSHWLVDTGFRTADLTDPHTMAVTSGGNAAEVVRLETLAEQVVAEGATPSTYADAFRELLERRSLSAVAAKSVLAYRAGFDVDLGRPDDLEVERRSERWFVESEHTDSPRLVDPRLIAFGIHEAADLGLAIQLHVGLGDRDLDLHRCDPMLLLDLLRAPGVARVPVLLLHCYPFERQAGYLAQGFGNVFLDVGLAVNHLGARSTELVARSLELAPLHKVLYSSDACGPSDLHFLGARLWRNAMARVLGGFVDADEWALADARRVLRMVARDNALHAYERLDELPS</sequence>
<evidence type="ECO:0000313" key="2">
    <source>
        <dbReference type="EMBL" id="MFD1055067.1"/>
    </source>
</evidence>
<comment type="caution">
    <text evidence="2">The sequence shown here is derived from an EMBL/GenBank/DDBJ whole genome shotgun (WGS) entry which is preliminary data.</text>
</comment>
<accession>A0ABW3MWJ9</accession>
<reference evidence="3" key="1">
    <citation type="journal article" date="2019" name="Int. J. Syst. Evol. Microbiol.">
        <title>The Global Catalogue of Microorganisms (GCM) 10K type strain sequencing project: providing services to taxonomists for standard genome sequencing and annotation.</title>
        <authorList>
            <consortium name="The Broad Institute Genomics Platform"/>
            <consortium name="The Broad Institute Genome Sequencing Center for Infectious Disease"/>
            <person name="Wu L."/>
            <person name="Ma J."/>
        </authorList>
    </citation>
    <scope>NUCLEOTIDE SEQUENCE [LARGE SCALE GENOMIC DNA]</scope>
    <source>
        <strain evidence="3">CCUG 57508</strain>
    </source>
</reference>
<dbReference type="PANTHER" id="PTHR43383:SF2">
    <property type="entry name" value="AMIDOHYDROLASE 2 FAMILY PROTEIN"/>
    <property type="match status" value="1"/>
</dbReference>
<dbReference type="EMBL" id="JBHTKH010000007">
    <property type="protein sequence ID" value="MFD1055067.1"/>
    <property type="molecule type" value="Genomic_DNA"/>
</dbReference>
<protein>
    <submittedName>
        <fullName evidence="2">Amidohydrolase family protein</fullName>
    </submittedName>
</protein>
<evidence type="ECO:0000313" key="3">
    <source>
        <dbReference type="Proteomes" id="UP001597046"/>
    </source>
</evidence>